<dbReference type="Gene3D" id="1.10.357.10">
    <property type="entry name" value="Tetracycline Repressor, domain 2"/>
    <property type="match status" value="2"/>
</dbReference>
<evidence type="ECO:0000256" key="4">
    <source>
        <dbReference type="PROSITE-ProRule" id="PRU00335"/>
    </source>
</evidence>
<evidence type="ECO:0000259" key="5">
    <source>
        <dbReference type="PROSITE" id="PS50977"/>
    </source>
</evidence>
<organism evidence="6 7">
    <name type="scientific">Nocardioides oceani</name>
    <dbReference type="NCBI Taxonomy" id="3058369"/>
    <lineage>
        <taxon>Bacteria</taxon>
        <taxon>Bacillati</taxon>
        <taxon>Actinomycetota</taxon>
        <taxon>Actinomycetes</taxon>
        <taxon>Propionibacteriales</taxon>
        <taxon>Nocardioidaceae</taxon>
        <taxon>Nocardioides</taxon>
    </lineage>
</organism>
<dbReference type="PANTHER" id="PTHR30055:SF234">
    <property type="entry name" value="HTH-TYPE TRANSCRIPTIONAL REGULATOR BETI"/>
    <property type="match status" value="1"/>
</dbReference>
<name>A0ABT8FH94_9ACTN</name>
<dbReference type="EMBL" id="JAUHJQ010000005">
    <property type="protein sequence ID" value="MDN4174063.1"/>
    <property type="molecule type" value="Genomic_DNA"/>
</dbReference>
<dbReference type="InterPro" id="IPR001647">
    <property type="entry name" value="HTH_TetR"/>
</dbReference>
<dbReference type="PANTHER" id="PTHR30055">
    <property type="entry name" value="HTH-TYPE TRANSCRIPTIONAL REGULATOR RUTR"/>
    <property type="match status" value="1"/>
</dbReference>
<keyword evidence="7" id="KW-1185">Reference proteome</keyword>
<evidence type="ECO:0000256" key="1">
    <source>
        <dbReference type="ARBA" id="ARBA00023015"/>
    </source>
</evidence>
<feature type="domain" description="HTH tetR-type" evidence="5">
    <location>
        <begin position="231"/>
        <end position="291"/>
    </location>
</feature>
<evidence type="ECO:0000256" key="2">
    <source>
        <dbReference type="ARBA" id="ARBA00023125"/>
    </source>
</evidence>
<dbReference type="Proteomes" id="UP001168620">
    <property type="component" value="Unassembled WGS sequence"/>
</dbReference>
<dbReference type="Pfam" id="PF00440">
    <property type="entry name" value="TetR_N"/>
    <property type="match status" value="2"/>
</dbReference>
<sequence>MARKTTRQHSQGDASRRTILDATLQIAGERGYVGTTMAKVTKASGLPASSVYWHFRNKDELLAEALDHGYRRYAEEQPRWLHHADERPLEEGVLDHLLATTRALDEEPGFWRMGLLIALETGPAVGNAPRERFLDVRGQAIARLETWWRHELGADDPTGAHARTLALLTVSGTDGVFLAHQSDVQEDLEPMVRALAHGLAAAARHLVADTPRPRRTGRRVPPVRLVVAEPDSGREKLLRAAADVAAASGYDGASISRICEQAGLPPSSLYWHFKDKDDLLASAIEHSYQEWYVAQPAWLPPADGTRWQDELRDHFAVSLRSLAERPLFLRIGHMLLLLRRDQPPAARVRFVGVRRQARLVQEQWFAQVLGADAPAGTADTLALLTMALSDGLFFSYQLDEPTWDAEVFTELLVTMLDAASTSPPDVSPASTPASAG</sequence>
<evidence type="ECO:0000256" key="3">
    <source>
        <dbReference type="ARBA" id="ARBA00023163"/>
    </source>
</evidence>
<dbReference type="RefSeq" id="WP_300953162.1">
    <property type="nucleotide sequence ID" value="NZ_JAUHJQ010000005.1"/>
</dbReference>
<dbReference type="InterPro" id="IPR050109">
    <property type="entry name" value="HTH-type_TetR-like_transc_reg"/>
</dbReference>
<feature type="domain" description="HTH tetR-type" evidence="5">
    <location>
        <begin position="13"/>
        <end position="73"/>
    </location>
</feature>
<evidence type="ECO:0000313" key="6">
    <source>
        <dbReference type="EMBL" id="MDN4174063.1"/>
    </source>
</evidence>
<proteinExistence type="predicted"/>
<reference evidence="6" key="1">
    <citation type="submission" date="2023-06" db="EMBL/GenBank/DDBJ databases">
        <title>Draft genome sequence of Nocardioides sp. SOB77.</title>
        <authorList>
            <person name="Zhang G."/>
        </authorList>
    </citation>
    <scope>NUCLEOTIDE SEQUENCE</scope>
    <source>
        <strain evidence="6">SOB77</strain>
    </source>
</reference>
<feature type="DNA-binding region" description="H-T-H motif" evidence="4">
    <location>
        <begin position="36"/>
        <end position="55"/>
    </location>
</feature>
<keyword evidence="1" id="KW-0805">Transcription regulation</keyword>
<gene>
    <name evidence="6" type="ORF">QWY28_13965</name>
</gene>
<dbReference type="InterPro" id="IPR009057">
    <property type="entry name" value="Homeodomain-like_sf"/>
</dbReference>
<dbReference type="SUPFAM" id="SSF46689">
    <property type="entry name" value="Homeodomain-like"/>
    <property type="match status" value="2"/>
</dbReference>
<keyword evidence="3" id="KW-0804">Transcription</keyword>
<dbReference type="PROSITE" id="PS50977">
    <property type="entry name" value="HTH_TETR_2"/>
    <property type="match status" value="2"/>
</dbReference>
<keyword evidence="2 4" id="KW-0238">DNA-binding</keyword>
<dbReference type="PRINTS" id="PR00455">
    <property type="entry name" value="HTHTETR"/>
</dbReference>
<feature type="DNA-binding region" description="H-T-H motif" evidence="4">
    <location>
        <begin position="254"/>
        <end position="273"/>
    </location>
</feature>
<comment type="caution">
    <text evidence="6">The sequence shown here is derived from an EMBL/GenBank/DDBJ whole genome shotgun (WGS) entry which is preliminary data.</text>
</comment>
<protein>
    <submittedName>
        <fullName evidence="6">TetR/AcrR family transcriptional regulator</fullName>
    </submittedName>
</protein>
<evidence type="ECO:0000313" key="7">
    <source>
        <dbReference type="Proteomes" id="UP001168620"/>
    </source>
</evidence>
<accession>A0ABT8FH94</accession>